<proteinExistence type="predicted"/>
<accession>A0A5C5XLW7</accession>
<dbReference type="RefSeq" id="WP_146505277.1">
    <property type="nucleotide sequence ID" value="NZ_SJPG01000001.1"/>
</dbReference>
<dbReference type="AlphaFoldDB" id="A0A5C5XLW7"/>
<sequence>MKRKEQYQLDFPKDPFLGGENLSPLQLKLNEIIFGVDTFAGRLFDIVLLVAIMISVMTVMLESVQDLQVRYGQIFLLIEWVLTILFTIEYLVRLGCVSKPSKYAFSFYGIVDLLSILPTFVALFLSGSKSLLVIRALRLLRVFRVLKVAHCMKEANHLWIAFRATQSKIMVFLFVVMTIILLMGSAMYLIEGPAHGFTSIPKSVYWAIVTMTTVGYGDIAPQTILGQSLAAVAMILGYGIIIVPTGVFSVEIVAASRADKHLDMPCTNCDLHQHETDAIFCKHCGEKLPRAARKFELSQQEEA</sequence>
<comment type="subcellular location">
    <subcellularLocation>
        <location evidence="1">Membrane</location>
        <topology evidence="1">Multi-pass membrane protein</topology>
    </subcellularLocation>
</comment>
<keyword evidence="2" id="KW-0813">Transport</keyword>
<comment type="caution">
    <text evidence="14">The sequence shown here is derived from an EMBL/GenBank/DDBJ whole genome shotgun (WGS) entry which is preliminary data.</text>
</comment>
<dbReference type="OrthoDB" id="9810759at2"/>
<feature type="domain" description="Ion transport" evidence="13">
    <location>
        <begin position="42"/>
        <end position="248"/>
    </location>
</feature>
<dbReference type="Pfam" id="PF00520">
    <property type="entry name" value="Ion_trans"/>
    <property type="match status" value="1"/>
</dbReference>
<feature type="transmembrane region" description="Helical" evidence="12">
    <location>
        <begin position="73"/>
        <end position="92"/>
    </location>
</feature>
<dbReference type="PRINTS" id="PR00169">
    <property type="entry name" value="KCHANNEL"/>
</dbReference>
<evidence type="ECO:0000256" key="8">
    <source>
        <dbReference type="ARBA" id="ARBA00022989"/>
    </source>
</evidence>
<keyword evidence="7" id="KW-0630">Potassium</keyword>
<name>A0A5C5XLW7_9PLAN</name>
<reference evidence="14 15" key="1">
    <citation type="submission" date="2019-02" db="EMBL/GenBank/DDBJ databases">
        <title>Deep-cultivation of Planctomycetes and their phenomic and genomic characterization uncovers novel biology.</title>
        <authorList>
            <person name="Wiegand S."/>
            <person name="Jogler M."/>
            <person name="Boedeker C."/>
            <person name="Pinto D."/>
            <person name="Vollmers J."/>
            <person name="Rivas-Marin E."/>
            <person name="Kohn T."/>
            <person name="Peeters S.H."/>
            <person name="Heuer A."/>
            <person name="Rast P."/>
            <person name="Oberbeckmann S."/>
            <person name="Bunk B."/>
            <person name="Jeske O."/>
            <person name="Meyerdierks A."/>
            <person name="Storesund J.E."/>
            <person name="Kallscheuer N."/>
            <person name="Luecker S."/>
            <person name="Lage O.M."/>
            <person name="Pohl T."/>
            <person name="Merkel B.J."/>
            <person name="Hornburger P."/>
            <person name="Mueller R.-W."/>
            <person name="Bruemmer F."/>
            <person name="Labrenz M."/>
            <person name="Spormann A.M."/>
            <person name="Op Den Camp H."/>
            <person name="Overmann J."/>
            <person name="Amann R."/>
            <person name="Jetten M.S.M."/>
            <person name="Mascher T."/>
            <person name="Medema M.H."/>
            <person name="Devos D.P."/>
            <person name="Kaster A.-K."/>
            <person name="Ovreas L."/>
            <person name="Rohde M."/>
            <person name="Galperin M.Y."/>
            <person name="Jogler C."/>
        </authorList>
    </citation>
    <scope>NUCLEOTIDE SEQUENCE [LARGE SCALE GENOMIC DNA]</scope>
    <source>
        <strain evidence="14 15">Pan54</strain>
    </source>
</reference>
<evidence type="ECO:0000256" key="11">
    <source>
        <dbReference type="ARBA" id="ARBA00023303"/>
    </source>
</evidence>
<dbReference type="Gene3D" id="1.20.120.350">
    <property type="entry name" value="Voltage-gated potassium channels. Chain C"/>
    <property type="match status" value="1"/>
</dbReference>
<keyword evidence="4 12" id="KW-0812">Transmembrane</keyword>
<keyword evidence="15" id="KW-1185">Reference proteome</keyword>
<organism evidence="14 15">
    <name type="scientific">Rubinisphaera italica</name>
    <dbReference type="NCBI Taxonomy" id="2527969"/>
    <lineage>
        <taxon>Bacteria</taxon>
        <taxon>Pseudomonadati</taxon>
        <taxon>Planctomycetota</taxon>
        <taxon>Planctomycetia</taxon>
        <taxon>Planctomycetales</taxon>
        <taxon>Planctomycetaceae</taxon>
        <taxon>Rubinisphaera</taxon>
    </lineage>
</organism>
<keyword evidence="11 14" id="KW-0407">Ion channel</keyword>
<dbReference type="SUPFAM" id="SSF81324">
    <property type="entry name" value="Voltage-gated potassium channels"/>
    <property type="match status" value="1"/>
</dbReference>
<evidence type="ECO:0000256" key="4">
    <source>
        <dbReference type="ARBA" id="ARBA00022692"/>
    </source>
</evidence>
<evidence type="ECO:0000256" key="10">
    <source>
        <dbReference type="ARBA" id="ARBA00023136"/>
    </source>
</evidence>
<evidence type="ECO:0000256" key="9">
    <source>
        <dbReference type="ARBA" id="ARBA00023065"/>
    </source>
</evidence>
<evidence type="ECO:0000256" key="3">
    <source>
        <dbReference type="ARBA" id="ARBA00022538"/>
    </source>
</evidence>
<feature type="transmembrane region" description="Helical" evidence="12">
    <location>
        <begin position="43"/>
        <end position="61"/>
    </location>
</feature>
<evidence type="ECO:0000256" key="5">
    <source>
        <dbReference type="ARBA" id="ARBA00022826"/>
    </source>
</evidence>
<evidence type="ECO:0000259" key="13">
    <source>
        <dbReference type="Pfam" id="PF00520"/>
    </source>
</evidence>
<gene>
    <name evidence="14" type="ORF">Pan54_43020</name>
</gene>
<evidence type="ECO:0000313" key="15">
    <source>
        <dbReference type="Proteomes" id="UP000316095"/>
    </source>
</evidence>
<evidence type="ECO:0000256" key="12">
    <source>
        <dbReference type="SAM" id="Phobius"/>
    </source>
</evidence>
<dbReference type="GO" id="GO:0005249">
    <property type="term" value="F:voltage-gated potassium channel activity"/>
    <property type="evidence" value="ECO:0007669"/>
    <property type="project" value="InterPro"/>
</dbReference>
<keyword evidence="9" id="KW-0406">Ion transport</keyword>
<keyword evidence="6" id="KW-0851">Voltage-gated channel</keyword>
<dbReference type="Proteomes" id="UP000316095">
    <property type="component" value="Unassembled WGS sequence"/>
</dbReference>
<dbReference type="InterPro" id="IPR028325">
    <property type="entry name" value="VG_K_chnl"/>
</dbReference>
<protein>
    <submittedName>
        <fullName evidence="14">Cyclic nucleotide-gated potassium channel</fullName>
    </submittedName>
</protein>
<dbReference type="GO" id="GO:0008076">
    <property type="term" value="C:voltage-gated potassium channel complex"/>
    <property type="evidence" value="ECO:0007669"/>
    <property type="project" value="InterPro"/>
</dbReference>
<evidence type="ECO:0000256" key="2">
    <source>
        <dbReference type="ARBA" id="ARBA00022448"/>
    </source>
</evidence>
<feature type="transmembrane region" description="Helical" evidence="12">
    <location>
        <begin position="104"/>
        <end position="125"/>
    </location>
</feature>
<feature type="transmembrane region" description="Helical" evidence="12">
    <location>
        <begin position="229"/>
        <end position="254"/>
    </location>
</feature>
<evidence type="ECO:0000256" key="7">
    <source>
        <dbReference type="ARBA" id="ARBA00022958"/>
    </source>
</evidence>
<keyword evidence="5" id="KW-0631">Potassium channel</keyword>
<evidence type="ECO:0000256" key="6">
    <source>
        <dbReference type="ARBA" id="ARBA00022882"/>
    </source>
</evidence>
<keyword evidence="10 12" id="KW-0472">Membrane</keyword>
<dbReference type="InterPro" id="IPR027359">
    <property type="entry name" value="Volt_channel_dom_sf"/>
</dbReference>
<keyword evidence="8 12" id="KW-1133">Transmembrane helix</keyword>
<dbReference type="PANTHER" id="PTHR11537">
    <property type="entry name" value="VOLTAGE-GATED POTASSIUM CHANNEL"/>
    <property type="match status" value="1"/>
</dbReference>
<dbReference type="InterPro" id="IPR005821">
    <property type="entry name" value="Ion_trans_dom"/>
</dbReference>
<dbReference type="EMBL" id="SJPG01000001">
    <property type="protein sequence ID" value="TWT63549.1"/>
    <property type="molecule type" value="Genomic_DNA"/>
</dbReference>
<dbReference type="Gene3D" id="1.10.287.70">
    <property type="match status" value="1"/>
</dbReference>
<keyword evidence="3" id="KW-0633">Potassium transport</keyword>
<evidence type="ECO:0000313" key="14">
    <source>
        <dbReference type="EMBL" id="TWT63549.1"/>
    </source>
</evidence>
<dbReference type="GO" id="GO:0001508">
    <property type="term" value="P:action potential"/>
    <property type="evidence" value="ECO:0007669"/>
    <property type="project" value="TreeGrafter"/>
</dbReference>
<evidence type="ECO:0000256" key="1">
    <source>
        <dbReference type="ARBA" id="ARBA00004141"/>
    </source>
</evidence>
<dbReference type="PANTHER" id="PTHR11537:SF254">
    <property type="entry name" value="POTASSIUM VOLTAGE-GATED CHANNEL PROTEIN SHAB"/>
    <property type="match status" value="1"/>
</dbReference>
<feature type="transmembrane region" description="Helical" evidence="12">
    <location>
        <begin position="169"/>
        <end position="190"/>
    </location>
</feature>